<dbReference type="Pfam" id="PF07331">
    <property type="entry name" value="TctB"/>
    <property type="match status" value="1"/>
</dbReference>
<evidence type="ECO:0000259" key="3">
    <source>
        <dbReference type="Pfam" id="PF07331"/>
    </source>
</evidence>
<comment type="caution">
    <text evidence="4">The sequence shown here is derived from an EMBL/GenBank/DDBJ whole genome shotgun (WGS) entry which is preliminary data.</text>
</comment>
<keyword evidence="2" id="KW-1133">Transmembrane helix</keyword>
<dbReference type="EMBL" id="BOOY01000006">
    <property type="protein sequence ID" value="GIJ01770.1"/>
    <property type="molecule type" value="Genomic_DNA"/>
</dbReference>
<accession>A0A8J4DIA1</accession>
<protein>
    <recommendedName>
        <fullName evidence="3">DUF1468 domain-containing protein</fullName>
    </recommendedName>
</protein>
<feature type="transmembrane region" description="Helical" evidence="2">
    <location>
        <begin position="54"/>
        <end position="76"/>
    </location>
</feature>
<keyword evidence="5" id="KW-1185">Reference proteome</keyword>
<evidence type="ECO:0000256" key="1">
    <source>
        <dbReference type="SAM" id="MobiDB-lite"/>
    </source>
</evidence>
<dbReference type="InterPro" id="IPR009936">
    <property type="entry name" value="DUF1468"/>
</dbReference>
<keyword evidence="2" id="KW-0812">Transmembrane</keyword>
<keyword evidence="2" id="KW-0472">Membrane</keyword>
<feature type="domain" description="DUF1468" evidence="3">
    <location>
        <begin position="61"/>
        <end position="196"/>
    </location>
</feature>
<evidence type="ECO:0000313" key="5">
    <source>
        <dbReference type="Proteomes" id="UP000652013"/>
    </source>
</evidence>
<dbReference type="Proteomes" id="UP000652013">
    <property type="component" value="Unassembled WGS sequence"/>
</dbReference>
<sequence>MSARDDAPADPPAGSGLLEPNPLAPSIPMVAHATLSPEDEHALPAHGEHDRSTLLASAALGAVMLVGAVVVLVDAASLRPSDEVVGPAAAPTAAGILLGVLGALLVLQAVTRLRSATARQALPHRRLLRLAAMVALLVAFALLLPFAGYVVSSALLFTGAALLLGAPHPVRTAAYGWTLAGVVFLVFDRLIGLALPAGPWGF</sequence>
<reference evidence="4" key="1">
    <citation type="submission" date="2021-01" db="EMBL/GenBank/DDBJ databases">
        <title>Whole genome shotgun sequence of Spirilliplanes yamanashiensis NBRC 15828.</title>
        <authorList>
            <person name="Komaki H."/>
            <person name="Tamura T."/>
        </authorList>
    </citation>
    <scope>NUCLEOTIDE SEQUENCE</scope>
    <source>
        <strain evidence="4">NBRC 15828</strain>
    </source>
</reference>
<organism evidence="4 5">
    <name type="scientific">Spirilliplanes yamanashiensis</name>
    <dbReference type="NCBI Taxonomy" id="42233"/>
    <lineage>
        <taxon>Bacteria</taxon>
        <taxon>Bacillati</taxon>
        <taxon>Actinomycetota</taxon>
        <taxon>Actinomycetes</taxon>
        <taxon>Micromonosporales</taxon>
        <taxon>Micromonosporaceae</taxon>
        <taxon>Spirilliplanes</taxon>
    </lineage>
</organism>
<evidence type="ECO:0000313" key="4">
    <source>
        <dbReference type="EMBL" id="GIJ01770.1"/>
    </source>
</evidence>
<feature type="transmembrane region" description="Helical" evidence="2">
    <location>
        <begin position="174"/>
        <end position="195"/>
    </location>
</feature>
<feature type="transmembrane region" description="Helical" evidence="2">
    <location>
        <begin position="127"/>
        <end position="144"/>
    </location>
</feature>
<evidence type="ECO:0000256" key="2">
    <source>
        <dbReference type="SAM" id="Phobius"/>
    </source>
</evidence>
<dbReference type="RefSeq" id="WP_203937099.1">
    <property type="nucleotide sequence ID" value="NZ_BAAAGJ010000005.1"/>
</dbReference>
<dbReference type="AlphaFoldDB" id="A0A8J4DIA1"/>
<gene>
    <name evidence="4" type="ORF">Sya03_11220</name>
</gene>
<proteinExistence type="predicted"/>
<name>A0A8J4DIA1_9ACTN</name>
<feature type="region of interest" description="Disordered" evidence="1">
    <location>
        <begin position="1"/>
        <end position="21"/>
    </location>
</feature>
<feature type="transmembrane region" description="Helical" evidence="2">
    <location>
        <begin position="88"/>
        <end position="107"/>
    </location>
</feature>